<dbReference type="Proteomes" id="UP000176998">
    <property type="component" value="Unassembled WGS sequence"/>
</dbReference>
<proteinExistence type="predicted"/>
<gene>
    <name evidence="1" type="ORF">CORC01_14452</name>
</gene>
<evidence type="ECO:0000313" key="1">
    <source>
        <dbReference type="EMBL" id="OHE90253.1"/>
    </source>
</evidence>
<protein>
    <submittedName>
        <fullName evidence="1">Uncharacterized protein</fullName>
    </submittedName>
</protein>
<dbReference type="RefSeq" id="XP_022467430.1">
    <property type="nucleotide sequence ID" value="XM_022626063.1"/>
</dbReference>
<evidence type="ECO:0000313" key="2">
    <source>
        <dbReference type="Proteomes" id="UP000176998"/>
    </source>
</evidence>
<dbReference type="GeneID" id="34567573"/>
<dbReference type="EMBL" id="MJBS01000298">
    <property type="protein sequence ID" value="OHE90253.1"/>
    <property type="molecule type" value="Genomic_DNA"/>
</dbReference>
<accession>A0A1G4AMI3</accession>
<sequence>MAIAQRTTVEKIATAIRKVWIWMVVTALTFLSKSGKGLSAAVGHLWMNYDCAHGFRKQRIGHGLRASWSEANRFAPFF</sequence>
<reference evidence="1 2" key="1">
    <citation type="submission" date="2016-09" db="EMBL/GenBank/DDBJ databases">
        <authorList>
            <person name="Capua I."/>
            <person name="De Benedictis P."/>
            <person name="Joannis T."/>
            <person name="Lombin L.H."/>
            <person name="Cattoli G."/>
        </authorList>
    </citation>
    <scope>NUCLEOTIDE SEQUENCE [LARGE SCALE GENOMIC DNA]</scope>
    <source>
        <strain evidence="1 2">IMI 309357</strain>
    </source>
</reference>
<organism evidence="1 2">
    <name type="scientific">Colletotrichum orchidophilum</name>
    <dbReference type="NCBI Taxonomy" id="1209926"/>
    <lineage>
        <taxon>Eukaryota</taxon>
        <taxon>Fungi</taxon>
        <taxon>Dikarya</taxon>
        <taxon>Ascomycota</taxon>
        <taxon>Pezizomycotina</taxon>
        <taxon>Sordariomycetes</taxon>
        <taxon>Hypocreomycetidae</taxon>
        <taxon>Glomerellales</taxon>
        <taxon>Glomerellaceae</taxon>
        <taxon>Colletotrichum</taxon>
    </lineage>
</organism>
<dbReference type="AlphaFoldDB" id="A0A1G4AMI3"/>
<comment type="caution">
    <text evidence="1">The sequence shown here is derived from an EMBL/GenBank/DDBJ whole genome shotgun (WGS) entry which is preliminary data.</text>
</comment>
<name>A0A1G4AMI3_9PEZI</name>
<keyword evidence="2" id="KW-1185">Reference proteome</keyword>